<gene>
    <name evidence="1" type="ORF">GCM10022419_110930</name>
</gene>
<proteinExistence type="predicted"/>
<evidence type="ECO:0008006" key="3">
    <source>
        <dbReference type="Google" id="ProtNLM"/>
    </source>
</evidence>
<dbReference type="EMBL" id="BAABDQ010000043">
    <property type="protein sequence ID" value="GAA3607780.1"/>
    <property type="molecule type" value="Genomic_DNA"/>
</dbReference>
<evidence type="ECO:0000313" key="2">
    <source>
        <dbReference type="Proteomes" id="UP001500630"/>
    </source>
</evidence>
<dbReference type="PROSITE" id="PS51318">
    <property type="entry name" value="TAT"/>
    <property type="match status" value="1"/>
</dbReference>
<dbReference type="InterPro" id="IPR006311">
    <property type="entry name" value="TAT_signal"/>
</dbReference>
<sequence length="59" mass="5698">MSAELPESTVAPAEGSATALSRRTFIATTATVVGGVATTAGLATEPAAAQAPITVDALL</sequence>
<accession>A0ABP6ZI57</accession>
<dbReference type="Proteomes" id="UP001500630">
    <property type="component" value="Unassembled WGS sequence"/>
</dbReference>
<organism evidence="1 2">
    <name type="scientific">Nonomuraea rosea</name>
    <dbReference type="NCBI Taxonomy" id="638574"/>
    <lineage>
        <taxon>Bacteria</taxon>
        <taxon>Bacillati</taxon>
        <taxon>Actinomycetota</taxon>
        <taxon>Actinomycetes</taxon>
        <taxon>Streptosporangiales</taxon>
        <taxon>Streptosporangiaceae</taxon>
        <taxon>Nonomuraea</taxon>
    </lineage>
</organism>
<protein>
    <recommendedName>
        <fullName evidence="3">Twin-arginine translocation signal domain-containing protein</fullName>
    </recommendedName>
</protein>
<reference evidence="2" key="1">
    <citation type="journal article" date="2019" name="Int. J. Syst. Evol. Microbiol.">
        <title>The Global Catalogue of Microorganisms (GCM) 10K type strain sequencing project: providing services to taxonomists for standard genome sequencing and annotation.</title>
        <authorList>
            <consortium name="The Broad Institute Genomics Platform"/>
            <consortium name="The Broad Institute Genome Sequencing Center for Infectious Disease"/>
            <person name="Wu L."/>
            <person name="Ma J."/>
        </authorList>
    </citation>
    <scope>NUCLEOTIDE SEQUENCE [LARGE SCALE GENOMIC DNA]</scope>
    <source>
        <strain evidence="2">JCM 17326</strain>
    </source>
</reference>
<dbReference type="InterPro" id="IPR019546">
    <property type="entry name" value="TAT_signal_bac_arc"/>
</dbReference>
<dbReference type="RefSeq" id="WP_345575047.1">
    <property type="nucleotide sequence ID" value="NZ_BAABDQ010000043.1"/>
</dbReference>
<name>A0ABP6ZI57_9ACTN</name>
<comment type="caution">
    <text evidence="1">The sequence shown here is derived from an EMBL/GenBank/DDBJ whole genome shotgun (WGS) entry which is preliminary data.</text>
</comment>
<keyword evidence="2" id="KW-1185">Reference proteome</keyword>
<evidence type="ECO:0000313" key="1">
    <source>
        <dbReference type="EMBL" id="GAA3607780.1"/>
    </source>
</evidence>
<dbReference type="NCBIfam" id="TIGR01409">
    <property type="entry name" value="TAT_signal_seq"/>
    <property type="match status" value="1"/>
</dbReference>